<organism evidence="1 2">
    <name type="scientific">Blattamonas nauphoetae</name>
    <dbReference type="NCBI Taxonomy" id="2049346"/>
    <lineage>
        <taxon>Eukaryota</taxon>
        <taxon>Metamonada</taxon>
        <taxon>Preaxostyla</taxon>
        <taxon>Oxymonadida</taxon>
        <taxon>Blattamonas</taxon>
    </lineage>
</organism>
<proteinExistence type="predicted"/>
<dbReference type="EMBL" id="JARBJD010000156">
    <property type="protein sequence ID" value="KAK2949450.1"/>
    <property type="molecule type" value="Genomic_DNA"/>
</dbReference>
<sequence length="247" mass="28939">MSRTAQLYFEQCTPGVYTHSTRFDDYFKGKTINVTGFEERERPDQCHRIVHVPLNQTYQMLCKVTVKRHQVTEFNQIHRSKDYELNFSAQATSYNDHILEVTYIPSSQSNQGAKHDYITPQLIESVMNPPPYEQLVEYFNAAWKGKLLRLYGRFSERAPTDAFSPQMLIGRELFVFECVTLQSPSKIPIYVMFDSETFSISQHQSQQHQRLEIEVSLEGLSLNFHYMYLQRVVNTYDTTQIPLNLIV</sequence>
<name>A0ABQ9XGY7_9EUKA</name>
<evidence type="ECO:0000313" key="2">
    <source>
        <dbReference type="Proteomes" id="UP001281761"/>
    </source>
</evidence>
<protein>
    <submittedName>
        <fullName evidence="1">Uncharacterized protein</fullName>
    </submittedName>
</protein>
<accession>A0ABQ9XGY7</accession>
<evidence type="ECO:0000313" key="1">
    <source>
        <dbReference type="EMBL" id="KAK2949450.1"/>
    </source>
</evidence>
<comment type="caution">
    <text evidence="1">The sequence shown here is derived from an EMBL/GenBank/DDBJ whole genome shotgun (WGS) entry which is preliminary data.</text>
</comment>
<keyword evidence="2" id="KW-1185">Reference proteome</keyword>
<dbReference type="Proteomes" id="UP001281761">
    <property type="component" value="Unassembled WGS sequence"/>
</dbReference>
<gene>
    <name evidence="1" type="ORF">BLNAU_15646</name>
</gene>
<reference evidence="1 2" key="1">
    <citation type="journal article" date="2022" name="bioRxiv">
        <title>Genomics of Preaxostyla Flagellates Illuminates Evolutionary Transitions and the Path Towards Mitochondrial Loss.</title>
        <authorList>
            <person name="Novak L.V.F."/>
            <person name="Treitli S.C."/>
            <person name="Pyrih J."/>
            <person name="Halakuc P."/>
            <person name="Pipaliya S.V."/>
            <person name="Vacek V."/>
            <person name="Brzon O."/>
            <person name="Soukal P."/>
            <person name="Eme L."/>
            <person name="Dacks J.B."/>
            <person name="Karnkowska A."/>
            <person name="Elias M."/>
            <person name="Hampl V."/>
        </authorList>
    </citation>
    <scope>NUCLEOTIDE SEQUENCE [LARGE SCALE GENOMIC DNA]</scope>
    <source>
        <strain evidence="1">NAU3</strain>
        <tissue evidence="1">Gut</tissue>
    </source>
</reference>